<dbReference type="InterPro" id="IPR001387">
    <property type="entry name" value="Cro/C1-type_HTH"/>
</dbReference>
<dbReference type="InterPro" id="IPR010982">
    <property type="entry name" value="Lambda_DNA-bd_dom_sf"/>
</dbReference>
<dbReference type="Proteomes" id="UP000832041">
    <property type="component" value="Chromosome"/>
</dbReference>
<accession>A0ABY4KX16</accession>
<evidence type="ECO:0000313" key="3">
    <source>
        <dbReference type="Proteomes" id="UP000832041"/>
    </source>
</evidence>
<gene>
    <name evidence="2" type="ORF">FOF52_02425</name>
</gene>
<evidence type="ECO:0000313" key="2">
    <source>
        <dbReference type="EMBL" id="UPT19966.1"/>
    </source>
</evidence>
<dbReference type="CDD" id="cd00093">
    <property type="entry name" value="HTH_XRE"/>
    <property type="match status" value="1"/>
</dbReference>
<proteinExistence type="predicted"/>
<dbReference type="RefSeq" id="WP_425265520.1">
    <property type="nucleotide sequence ID" value="NZ_BAABEB010000010.1"/>
</dbReference>
<sequence>MVEKPHPVWTRFGSEVQRFRQSAGLPQAQSAKNTNISLSVFSAVERGTRVPEKDFAEAPDSLPDTGRSFTRLRGNLADKEEIPDRRADIPVPEQSATETREYRTVLIPGLIQVEGCARSVITGTSLRLDGPPFSPTSGTTGCGQ</sequence>
<keyword evidence="3" id="KW-1185">Reference proteome</keyword>
<dbReference type="Pfam" id="PF13560">
    <property type="entry name" value="HTH_31"/>
    <property type="match status" value="1"/>
</dbReference>
<organism evidence="2 3">
    <name type="scientific">Thermobifida alba</name>
    <name type="common">Thermomonospora alba</name>
    <dbReference type="NCBI Taxonomy" id="53522"/>
    <lineage>
        <taxon>Bacteria</taxon>
        <taxon>Bacillati</taxon>
        <taxon>Actinomycetota</taxon>
        <taxon>Actinomycetes</taxon>
        <taxon>Streptosporangiales</taxon>
        <taxon>Nocardiopsidaceae</taxon>
        <taxon>Thermobifida</taxon>
    </lineage>
</organism>
<dbReference type="Gene3D" id="1.10.260.40">
    <property type="entry name" value="lambda repressor-like DNA-binding domains"/>
    <property type="match status" value="1"/>
</dbReference>
<reference evidence="2 3" key="1">
    <citation type="submission" date="2020-04" db="EMBL/GenBank/DDBJ databases">
        <title>Thermobifida alba genome sequencing and assembly.</title>
        <authorList>
            <person name="Luzics S."/>
            <person name="Horvath B."/>
            <person name="Nagy I."/>
            <person name="Toth A."/>
            <person name="Nagy I."/>
            <person name="Kukolya J."/>
        </authorList>
    </citation>
    <scope>NUCLEOTIDE SEQUENCE [LARGE SCALE GENOMIC DNA]</scope>
    <source>
        <strain evidence="2 3">DSM 43795</strain>
    </source>
</reference>
<evidence type="ECO:0000256" key="1">
    <source>
        <dbReference type="SAM" id="MobiDB-lite"/>
    </source>
</evidence>
<dbReference type="EMBL" id="CP051627">
    <property type="protein sequence ID" value="UPT19966.1"/>
    <property type="molecule type" value="Genomic_DNA"/>
</dbReference>
<name>A0ABY4KX16_THEAE</name>
<feature type="compositionally biased region" description="Polar residues" evidence="1">
    <location>
        <begin position="135"/>
        <end position="144"/>
    </location>
</feature>
<feature type="region of interest" description="Disordered" evidence="1">
    <location>
        <begin position="124"/>
        <end position="144"/>
    </location>
</feature>
<dbReference type="SUPFAM" id="SSF47413">
    <property type="entry name" value="lambda repressor-like DNA-binding domains"/>
    <property type="match status" value="1"/>
</dbReference>
<protein>
    <submittedName>
        <fullName evidence="2">Helix-turn-helix domain-containing protein</fullName>
    </submittedName>
</protein>